<accession>A0A1H9U124</accession>
<dbReference type="RefSeq" id="WP_091971384.1">
    <property type="nucleotide sequence ID" value="NZ_FOGZ01000035.1"/>
</dbReference>
<dbReference type="PANTHER" id="PTHR23404">
    <property type="entry name" value="MOLYBDOPTERIN SYNTHASE RELATED"/>
    <property type="match status" value="1"/>
</dbReference>
<name>A0A1H9U124_9ACTN</name>
<dbReference type="SUPFAM" id="SSF54690">
    <property type="entry name" value="Molybdopterin synthase subunit MoaE"/>
    <property type="match status" value="1"/>
</dbReference>
<evidence type="ECO:0000313" key="2">
    <source>
        <dbReference type="Proteomes" id="UP000198815"/>
    </source>
</evidence>
<evidence type="ECO:0000313" key="1">
    <source>
        <dbReference type="EMBL" id="SES03320.1"/>
    </source>
</evidence>
<sequence length="140" mass="14996">MTQPVRSGIAHDPLDVAQICASAQDARCGAVVSFVGVVRNHDAGQRIVAIDYSAHPQAPVILQELAESAVHARGVHRVEAWHRVGHLMVGEAAMVVVVAAEHRAEAFATTSALVDSVKLRLPVWKSQTLEDGSHVWTGLK</sequence>
<dbReference type="Proteomes" id="UP000198815">
    <property type="component" value="Unassembled WGS sequence"/>
</dbReference>
<dbReference type="EMBL" id="FOGZ01000035">
    <property type="protein sequence ID" value="SES03320.1"/>
    <property type="molecule type" value="Genomic_DNA"/>
</dbReference>
<dbReference type="OrthoDB" id="9794429at2"/>
<dbReference type="AlphaFoldDB" id="A0A1H9U124"/>
<gene>
    <name evidence="1" type="ORF">SAMN05443377_13510</name>
</gene>
<protein>
    <submittedName>
        <fullName evidence="1">Molybdopterin synthase catalytic subunit</fullName>
    </submittedName>
</protein>
<dbReference type="InterPro" id="IPR003448">
    <property type="entry name" value="Mopterin_biosynth_MoaE"/>
</dbReference>
<dbReference type="Pfam" id="PF02391">
    <property type="entry name" value="MoaE"/>
    <property type="match status" value="1"/>
</dbReference>
<dbReference type="CDD" id="cd00756">
    <property type="entry name" value="MoaE"/>
    <property type="match status" value="1"/>
</dbReference>
<reference evidence="1 2" key="1">
    <citation type="submission" date="2016-10" db="EMBL/GenBank/DDBJ databases">
        <authorList>
            <person name="de Groot N.N."/>
        </authorList>
    </citation>
    <scope>NUCLEOTIDE SEQUENCE [LARGE SCALE GENOMIC DNA]</scope>
    <source>
        <strain evidence="1 2">DSM 16859</strain>
    </source>
</reference>
<dbReference type="InterPro" id="IPR036563">
    <property type="entry name" value="MoaE_sf"/>
</dbReference>
<dbReference type="GO" id="GO:0006777">
    <property type="term" value="P:Mo-molybdopterin cofactor biosynthetic process"/>
    <property type="evidence" value="ECO:0007669"/>
    <property type="project" value="InterPro"/>
</dbReference>
<dbReference type="STRING" id="64702.SAMN05443377_13510"/>
<proteinExistence type="predicted"/>
<keyword evidence="2" id="KW-1185">Reference proteome</keyword>
<dbReference type="Gene3D" id="3.90.1170.40">
    <property type="entry name" value="Molybdopterin biosynthesis MoaE subunit"/>
    <property type="match status" value="1"/>
</dbReference>
<organism evidence="1 2">
    <name type="scientific">Propionibacterium cyclohexanicum</name>
    <dbReference type="NCBI Taxonomy" id="64702"/>
    <lineage>
        <taxon>Bacteria</taxon>
        <taxon>Bacillati</taxon>
        <taxon>Actinomycetota</taxon>
        <taxon>Actinomycetes</taxon>
        <taxon>Propionibacteriales</taxon>
        <taxon>Propionibacteriaceae</taxon>
        <taxon>Propionibacterium</taxon>
    </lineage>
</organism>